<dbReference type="Proteomes" id="UP000593571">
    <property type="component" value="Unassembled WGS sequence"/>
</dbReference>
<organism evidence="2 3">
    <name type="scientific">Rousettus aegyptiacus</name>
    <name type="common">Egyptian fruit bat</name>
    <name type="synonym">Pteropus aegyptiacus</name>
    <dbReference type="NCBI Taxonomy" id="9407"/>
    <lineage>
        <taxon>Eukaryota</taxon>
        <taxon>Metazoa</taxon>
        <taxon>Chordata</taxon>
        <taxon>Craniata</taxon>
        <taxon>Vertebrata</taxon>
        <taxon>Euteleostomi</taxon>
        <taxon>Mammalia</taxon>
        <taxon>Eutheria</taxon>
        <taxon>Laurasiatheria</taxon>
        <taxon>Chiroptera</taxon>
        <taxon>Yinpterochiroptera</taxon>
        <taxon>Pteropodoidea</taxon>
        <taxon>Pteropodidae</taxon>
        <taxon>Rousettinae</taxon>
        <taxon>Rousettus</taxon>
    </lineage>
</organism>
<accession>A0A7J8JFN5</accession>
<evidence type="ECO:0000313" key="2">
    <source>
        <dbReference type="EMBL" id="KAF6495684.1"/>
    </source>
</evidence>
<gene>
    <name evidence="2" type="ORF">HJG63_010091</name>
</gene>
<dbReference type="AlphaFoldDB" id="A0A7J8JFN5"/>
<keyword evidence="3" id="KW-1185">Reference proteome</keyword>
<evidence type="ECO:0000313" key="3">
    <source>
        <dbReference type="Proteomes" id="UP000593571"/>
    </source>
</evidence>
<dbReference type="EMBL" id="JACASE010000002">
    <property type="protein sequence ID" value="KAF6495684.1"/>
    <property type="molecule type" value="Genomic_DNA"/>
</dbReference>
<feature type="region of interest" description="Disordered" evidence="1">
    <location>
        <begin position="17"/>
        <end position="100"/>
    </location>
</feature>
<sequence>MEGLSPLLRAPARLALSPVPPTTWPSCSGGDCAAPRPASRAQPGPPAQWPPVATAPLTFDHGCRRQAPAGLRQPAEPWETATHLFKPPSSEGTCYGLTDDGSRDSGLDPLLCSGPIFASAKKRKKTDLLDRPKEKTFVKSNQTCQVLSVITAFVSLASPFSYF</sequence>
<comment type="caution">
    <text evidence="2">The sequence shown here is derived from an EMBL/GenBank/DDBJ whole genome shotgun (WGS) entry which is preliminary data.</text>
</comment>
<evidence type="ECO:0000256" key="1">
    <source>
        <dbReference type="SAM" id="MobiDB-lite"/>
    </source>
</evidence>
<reference evidence="2 3" key="1">
    <citation type="journal article" date="2020" name="Nature">
        <title>Six reference-quality genomes reveal evolution of bat adaptations.</title>
        <authorList>
            <person name="Jebb D."/>
            <person name="Huang Z."/>
            <person name="Pippel M."/>
            <person name="Hughes G.M."/>
            <person name="Lavrichenko K."/>
            <person name="Devanna P."/>
            <person name="Winkler S."/>
            <person name="Jermiin L.S."/>
            <person name="Skirmuntt E.C."/>
            <person name="Katzourakis A."/>
            <person name="Burkitt-Gray L."/>
            <person name="Ray D.A."/>
            <person name="Sullivan K.A.M."/>
            <person name="Roscito J.G."/>
            <person name="Kirilenko B.M."/>
            <person name="Davalos L.M."/>
            <person name="Corthals A.P."/>
            <person name="Power M.L."/>
            <person name="Jones G."/>
            <person name="Ransome R.D."/>
            <person name="Dechmann D.K.N."/>
            <person name="Locatelli A.G."/>
            <person name="Puechmaille S.J."/>
            <person name="Fedrigo O."/>
            <person name="Jarvis E.D."/>
            <person name="Hiller M."/>
            <person name="Vernes S.C."/>
            <person name="Myers E.W."/>
            <person name="Teeling E.C."/>
        </authorList>
    </citation>
    <scope>NUCLEOTIDE SEQUENCE [LARGE SCALE GENOMIC DNA]</scope>
    <source>
        <strain evidence="2">MRouAeg1</strain>
        <tissue evidence="2">Muscle</tissue>
    </source>
</reference>
<protein>
    <submittedName>
        <fullName evidence="2">Uncharacterized protein</fullName>
    </submittedName>
</protein>
<name>A0A7J8JFN5_ROUAE</name>
<proteinExistence type="predicted"/>